<sequence>MSLPRATKSQKTALFKKLAELGPKESLHKRLSQVYGVMQEAQCVAAGFLDFTLKVFLRKNNPYYNHLFFTYVEQKAPDLARGYKIRGFLLNGSYEMAVLEFRRANLLADPRYMERLYAITLLIEASNRNDTETILFILQHLPSKMLTPLNYASLAAIALKNNNYDVVAAVYADIADTEFTGEFLLGLCRLFVENNDLERAFDVVLKVHDQEAQVPVATTAASLLGPTYSWKFLDELEIPISYDELAPRMFQDSLFARNNYQEIEEHFNEIAGLKPRTVQLALYTALRSIYFCGHFGSMIFVLRYLARHKLQHLLEDRHFHVLFEGAAKHAAKLCSLNILELATRLDIPLSDKDVLALLQCHASGTEHETLYIAIAEIRKRRALPDKCVEYLSHVSESTNDLKLKLVAERPDMQMIAPLEHIQSTLDSRQHRTALVHERLPDHPEYFYATDYGNSQWEIL</sequence>
<dbReference type="Pfam" id="PF13762">
    <property type="entry name" value="MNE1"/>
    <property type="match status" value="1"/>
</dbReference>
<reference evidence="1" key="1">
    <citation type="journal article" date="2021" name="Open Biol.">
        <title>Shared evolutionary footprints suggest mitochondrial oxidative damage underlies multiple complex I losses in fungi.</title>
        <authorList>
            <person name="Schikora-Tamarit M.A."/>
            <person name="Marcet-Houben M."/>
            <person name="Nosek J."/>
            <person name="Gabaldon T."/>
        </authorList>
    </citation>
    <scope>NUCLEOTIDE SEQUENCE</scope>
    <source>
        <strain evidence="1">NCAIM Y.01608</strain>
    </source>
</reference>
<protein>
    <submittedName>
        <fullName evidence="1">Uncharacterized protein</fullName>
    </submittedName>
</protein>
<dbReference type="GO" id="GO:0000372">
    <property type="term" value="P:Group I intron splicing"/>
    <property type="evidence" value="ECO:0007669"/>
    <property type="project" value="InterPro"/>
</dbReference>
<keyword evidence="2" id="KW-1185">Reference proteome</keyword>
<dbReference type="AlphaFoldDB" id="A0A9P8SZ65"/>
<dbReference type="InterPro" id="IPR025694">
    <property type="entry name" value="MNE1"/>
</dbReference>
<gene>
    <name evidence="1" type="ORF">OGATHE_005570</name>
</gene>
<evidence type="ECO:0000313" key="2">
    <source>
        <dbReference type="Proteomes" id="UP000788993"/>
    </source>
</evidence>
<evidence type="ECO:0000313" key="1">
    <source>
        <dbReference type="EMBL" id="KAH3659525.1"/>
    </source>
</evidence>
<name>A0A9P8SZ65_9ASCO</name>
<comment type="caution">
    <text evidence="1">The sequence shown here is derived from an EMBL/GenBank/DDBJ whole genome shotgun (WGS) entry which is preliminary data.</text>
</comment>
<dbReference type="GO" id="GO:1990904">
    <property type="term" value="C:ribonucleoprotein complex"/>
    <property type="evidence" value="ECO:0007669"/>
    <property type="project" value="InterPro"/>
</dbReference>
<proteinExistence type="predicted"/>
<reference evidence="1" key="2">
    <citation type="submission" date="2021-01" db="EMBL/GenBank/DDBJ databases">
        <authorList>
            <person name="Schikora-Tamarit M.A."/>
        </authorList>
    </citation>
    <scope>NUCLEOTIDE SEQUENCE</scope>
    <source>
        <strain evidence="1">NCAIM Y.01608</strain>
    </source>
</reference>
<accession>A0A9P8SZ65</accession>
<dbReference type="EMBL" id="JAEUBD010001504">
    <property type="protein sequence ID" value="KAH3659525.1"/>
    <property type="molecule type" value="Genomic_DNA"/>
</dbReference>
<organism evidence="1 2">
    <name type="scientific">Ogataea polymorpha</name>
    <dbReference type="NCBI Taxonomy" id="460523"/>
    <lineage>
        <taxon>Eukaryota</taxon>
        <taxon>Fungi</taxon>
        <taxon>Dikarya</taxon>
        <taxon>Ascomycota</taxon>
        <taxon>Saccharomycotina</taxon>
        <taxon>Pichiomycetes</taxon>
        <taxon>Pichiales</taxon>
        <taxon>Pichiaceae</taxon>
        <taxon>Ogataea</taxon>
    </lineage>
</organism>
<dbReference type="Proteomes" id="UP000788993">
    <property type="component" value="Unassembled WGS sequence"/>
</dbReference>